<evidence type="ECO:0000256" key="1">
    <source>
        <dbReference type="SAM" id="SignalP"/>
    </source>
</evidence>
<accession>A0A2T0TU70</accession>
<dbReference type="EMBL" id="PVTH01000012">
    <property type="protein sequence ID" value="PRY49207.1"/>
    <property type="molecule type" value="Genomic_DNA"/>
</dbReference>
<name>A0A2T0TU70_9SPHI</name>
<evidence type="ECO:0000313" key="3">
    <source>
        <dbReference type="Proteomes" id="UP000238034"/>
    </source>
</evidence>
<reference evidence="2 3" key="1">
    <citation type="submission" date="2018-03" db="EMBL/GenBank/DDBJ databases">
        <title>Genomic Encyclopedia of Type Strains, Phase III (KMG-III): the genomes of soil and plant-associated and newly described type strains.</title>
        <authorList>
            <person name="Whitman W."/>
        </authorList>
    </citation>
    <scope>NUCLEOTIDE SEQUENCE [LARGE SCALE GENOMIC DNA]</scope>
    <source>
        <strain evidence="2 3">CGMCC 1.9313</strain>
    </source>
</reference>
<dbReference type="InterPro" id="IPR032183">
    <property type="entry name" value="PKD-like"/>
</dbReference>
<dbReference type="RefSeq" id="WP_106295131.1">
    <property type="nucleotide sequence ID" value="NZ_PVTH01000012.1"/>
</dbReference>
<dbReference type="AlphaFoldDB" id="A0A2T0TU70"/>
<feature type="signal peptide" evidence="1">
    <location>
        <begin position="1"/>
        <end position="20"/>
    </location>
</feature>
<evidence type="ECO:0000313" key="2">
    <source>
        <dbReference type="EMBL" id="PRY49207.1"/>
    </source>
</evidence>
<organism evidence="2 3">
    <name type="scientific">Arcticibacter pallidicorallinus</name>
    <dbReference type="NCBI Taxonomy" id="1259464"/>
    <lineage>
        <taxon>Bacteria</taxon>
        <taxon>Pseudomonadati</taxon>
        <taxon>Bacteroidota</taxon>
        <taxon>Sphingobacteriia</taxon>
        <taxon>Sphingobacteriales</taxon>
        <taxon>Sphingobacteriaceae</taxon>
        <taxon>Arcticibacter</taxon>
    </lineage>
</organism>
<dbReference type="Pfam" id="PF16407">
    <property type="entry name" value="PKD_2"/>
    <property type="match status" value="1"/>
</dbReference>
<proteinExistence type="predicted"/>
<keyword evidence="3" id="KW-1185">Reference proteome</keyword>
<dbReference type="PROSITE" id="PS51257">
    <property type="entry name" value="PROKAR_LIPOPROTEIN"/>
    <property type="match status" value="1"/>
</dbReference>
<keyword evidence="1" id="KW-0732">Signal</keyword>
<feature type="chain" id="PRO_5015498083" evidence="1">
    <location>
        <begin position="21"/>
        <end position="513"/>
    </location>
</feature>
<gene>
    <name evidence="2" type="ORF">B0I27_11292</name>
</gene>
<comment type="caution">
    <text evidence="2">The sequence shown here is derived from an EMBL/GenBank/DDBJ whole genome shotgun (WGS) entry which is preliminary data.</text>
</comment>
<dbReference type="Proteomes" id="UP000238034">
    <property type="component" value="Unassembled WGS sequence"/>
</dbReference>
<protein>
    <submittedName>
        <fullName evidence="2">PKD family protein</fullName>
    </submittedName>
</protein>
<sequence length="513" mass="56277">MNKHSIIYFLFALFSTSLFFSSCKEDLSSLDLDKISGVSFDTTGTSSLNVFQFEHLVVKPNITTELDPADLNYEWKINVAPGSLTYDVIGTERDLDAEIRLRPTDANKFHQIVYTITDKNTGLKYVMGWPLTVRNSISEGLVIAETTDGTTTDISHIMSPLVTPNYDKVSVKHNIYSSLNGVTIPGLIKEMRYTNLRGTGPVILGITDNSFITIKTLDYSPGPADEGLFYNTPDGIKPQTLAGLQQVDVYVGNNAIHGTWLATSDKIGLPFASSYKVPDHIALDARSSGTAVALSFYDETNGSFIYQPSLTAFGDRTMHMVPSASSQAFNPTALPFKVNVAADATTDGDYLHLLKDKNTGKIGLYILGAGRYDASNRVVPPYAKSFFDLSSAPEIDAAVHFVLLNDQRVMYYATKTKIYAMLYGASNPQFELRYTAPAGEEITTLQIYRQANYPFKVGYLPTNNKQLIMSTFSGTEGKVYLLPMINPGVGNIDAANIKTYGGFKKITAIAPQL</sequence>
<dbReference type="OrthoDB" id="1094435at2"/>